<dbReference type="PANTHER" id="PTHR44688:SF16">
    <property type="entry name" value="DNA-BINDING TRANSCRIPTIONAL ACTIVATOR DEVR_DOSR"/>
    <property type="match status" value="1"/>
</dbReference>
<organism evidence="6 7">
    <name type="scientific">Pseudonocardia hispaniensis</name>
    <dbReference type="NCBI Taxonomy" id="904933"/>
    <lineage>
        <taxon>Bacteria</taxon>
        <taxon>Bacillati</taxon>
        <taxon>Actinomycetota</taxon>
        <taxon>Actinomycetes</taxon>
        <taxon>Pseudonocardiales</taxon>
        <taxon>Pseudonocardiaceae</taxon>
        <taxon>Pseudonocardia</taxon>
    </lineage>
</organism>
<keyword evidence="1" id="KW-0805">Transcription regulation</keyword>
<dbReference type="SUPFAM" id="SSF52172">
    <property type="entry name" value="CheY-like"/>
    <property type="match status" value="1"/>
</dbReference>
<dbReference type="Proteomes" id="UP001596302">
    <property type="component" value="Unassembled WGS sequence"/>
</dbReference>
<keyword evidence="3" id="KW-0804">Transcription</keyword>
<evidence type="ECO:0000256" key="3">
    <source>
        <dbReference type="ARBA" id="ARBA00023163"/>
    </source>
</evidence>
<dbReference type="InterPro" id="IPR016032">
    <property type="entry name" value="Sig_transdc_resp-reg_C-effctor"/>
</dbReference>
<keyword evidence="7" id="KW-1185">Reference proteome</keyword>
<feature type="domain" description="HTH luxR-type" evidence="5">
    <location>
        <begin position="157"/>
        <end position="222"/>
    </location>
</feature>
<evidence type="ECO:0000313" key="7">
    <source>
        <dbReference type="Proteomes" id="UP001596302"/>
    </source>
</evidence>
<dbReference type="SMART" id="SM00421">
    <property type="entry name" value="HTH_LUXR"/>
    <property type="match status" value="1"/>
</dbReference>
<reference evidence="7" key="1">
    <citation type="journal article" date="2019" name="Int. J. Syst. Evol. Microbiol.">
        <title>The Global Catalogue of Microorganisms (GCM) 10K type strain sequencing project: providing services to taxonomists for standard genome sequencing and annotation.</title>
        <authorList>
            <consortium name="The Broad Institute Genomics Platform"/>
            <consortium name="The Broad Institute Genome Sequencing Center for Infectious Disease"/>
            <person name="Wu L."/>
            <person name="Ma J."/>
        </authorList>
    </citation>
    <scope>NUCLEOTIDE SEQUENCE [LARGE SCALE GENOMIC DNA]</scope>
    <source>
        <strain evidence="7">CCM 8391</strain>
    </source>
</reference>
<keyword evidence="2 6" id="KW-0238">DNA-binding</keyword>
<gene>
    <name evidence="6" type="ORF">ACFQE5_20710</name>
</gene>
<dbReference type="InterPro" id="IPR000792">
    <property type="entry name" value="Tscrpt_reg_LuxR_C"/>
</dbReference>
<dbReference type="PROSITE" id="PS00622">
    <property type="entry name" value="HTH_LUXR_1"/>
    <property type="match status" value="1"/>
</dbReference>
<accession>A0ABW1J6Z1</accession>
<proteinExistence type="predicted"/>
<evidence type="ECO:0000256" key="1">
    <source>
        <dbReference type="ARBA" id="ARBA00023015"/>
    </source>
</evidence>
<evidence type="ECO:0000256" key="4">
    <source>
        <dbReference type="SAM" id="MobiDB-lite"/>
    </source>
</evidence>
<dbReference type="RefSeq" id="WP_379587403.1">
    <property type="nucleotide sequence ID" value="NZ_JBHSQW010000044.1"/>
</dbReference>
<evidence type="ECO:0000259" key="5">
    <source>
        <dbReference type="PROSITE" id="PS50043"/>
    </source>
</evidence>
<dbReference type="Pfam" id="PF00196">
    <property type="entry name" value="GerE"/>
    <property type="match status" value="1"/>
</dbReference>
<dbReference type="PRINTS" id="PR00038">
    <property type="entry name" value="HTHLUXR"/>
</dbReference>
<dbReference type="InterPro" id="IPR036388">
    <property type="entry name" value="WH-like_DNA-bd_sf"/>
</dbReference>
<dbReference type="Gene3D" id="1.10.10.10">
    <property type="entry name" value="Winged helix-like DNA-binding domain superfamily/Winged helix DNA-binding domain"/>
    <property type="match status" value="1"/>
</dbReference>
<sequence>MSEAASGLSIGCSPESGPDEGAGEPPGVVVVGEGAAADGLAGDLRAAGLTVAGTVAVAAAAAPLAGPGTVIVADVGGGAEIVAELVATMPTVPVLAVAADPAHGLVLAAVRAGAAGFVVRTSAWIDVPDAVRRIAAGETVFTPGLAAEVLDSYSGGVRAGAPRLTQRESEVLALVVEGLTARQIATRLVLSPRTVENHVQRMLRKLELSGRAALVRYAIENCLV</sequence>
<protein>
    <submittedName>
        <fullName evidence="6">DNA-binding response regulator</fullName>
    </submittedName>
</protein>
<dbReference type="EMBL" id="JBHSQW010000044">
    <property type="protein sequence ID" value="MFC5996633.1"/>
    <property type="molecule type" value="Genomic_DNA"/>
</dbReference>
<name>A0ABW1J6Z1_9PSEU</name>
<feature type="region of interest" description="Disordered" evidence="4">
    <location>
        <begin position="1"/>
        <end position="26"/>
    </location>
</feature>
<dbReference type="SUPFAM" id="SSF46894">
    <property type="entry name" value="C-terminal effector domain of the bipartite response regulators"/>
    <property type="match status" value="1"/>
</dbReference>
<dbReference type="PANTHER" id="PTHR44688">
    <property type="entry name" value="DNA-BINDING TRANSCRIPTIONAL ACTIVATOR DEVR_DOSR"/>
    <property type="match status" value="1"/>
</dbReference>
<dbReference type="CDD" id="cd06170">
    <property type="entry name" value="LuxR_C_like"/>
    <property type="match status" value="1"/>
</dbReference>
<dbReference type="GO" id="GO:0003677">
    <property type="term" value="F:DNA binding"/>
    <property type="evidence" value="ECO:0007669"/>
    <property type="project" value="UniProtKB-KW"/>
</dbReference>
<evidence type="ECO:0000313" key="6">
    <source>
        <dbReference type="EMBL" id="MFC5996633.1"/>
    </source>
</evidence>
<dbReference type="Gene3D" id="3.40.50.2300">
    <property type="match status" value="1"/>
</dbReference>
<evidence type="ECO:0000256" key="2">
    <source>
        <dbReference type="ARBA" id="ARBA00023125"/>
    </source>
</evidence>
<dbReference type="InterPro" id="IPR011006">
    <property type="entry name" value="CheY-like_superfamily"/>
</dbReference>
<dbReference type="PROSITE" id="PS50043">
    <property type="entry name" value="HTH_LUXR_2"/>
    <property type="match status" value="1"/>
</dbReference>
<comment type="caution">
    <text evidence="6">The sequence shown here is derived from an EMBL/GenBank/DDBJ whole genome shotgun (WGS) entry which is preliminary data.</text>
</comment>